<evidence type="ECO:0000256" key="3">
    <source>
        <dbReference type="ARBA" id="ARBA00022801"/>
    </source>
</evidence>
<protein>
    <submittedName>
        <fullName evidence="5">VRR-NUC domain</fullName>
    </submittedName>
</protein>
<dbReference type="GO" id="GO:0003676">
    <property type="term" value="F:nucleic acid binding"/>
    <property type="evidence" value="ECO:0007669"/>
    <property type="project" value="InterPro"/>
</dbReference>
<dbReference type="RefSeq" id="WP_111971860.1">
    <property type="nucleotide sequence ID" value="NZ_UAVS01000001.1"/>
</dbReference>
<evidence type="ECO:0000313" key="6">
    <source>
        <dbReference type="Proteomes" id="UP000250169"/>
    </source>
</evidence>
<dbReference type="InterPro" id="IPR011856">
    <property type="entry name" value="tRNA_endonuc-like_dom_sf"/>
</dbReference>
<dbReference type="AlphaFoldDB" id="A0A2X2SJB6"/>
<keyword evidence="3" id="KW-0378">Hydrolase</keyword>
<reference evidence="5 6" key="1">
    <citation type="submission" date="2018-06" db="EMBL/GenBank/DDBJ databases">
        <authorList>
            <consortium name="Pathogen Informatics"/>
            <person name="Doyle S."/>
        </authorList>
    </citation>
    <scope>NUCLEOTIDE SEQUENCE [LARGE SCALE GENOMIC DNA]</scope>
    <source>
        <strain evidence="5 6">NCTC11545</strain>
    </source>
</reference>
<dbReference type="SMART" id="SM00990">
    <property type="entry name" value="VRR_NUC"/>
    <property type="match status" value="1"/>
</dbReference>
<name>A0A2X2SJB6_CAPOC</name>
<accession>A0A2X2SJB6</accession>
<dbReference type="EMBL" id="UAVS01000001">
    <property type="protein sequence ID" value="SQA92488.1"/>
    <property type="molecule type" value="Genomic_DNA"/>
</dbReference>
<gene>
    <name evidence="5" type="ORF">NCTC11545_00048</name>
</gene>
<sequence length="127" mass="14677">MKLQESTLQSSCVRWFRYQYPHLVIYAVPNGGSRNVREAQRLKAEGVLAGVADLVVLLPQGKSLYIEMKVKGNRQTDNQKEFQKKVTTLGHTYAVCYTFEEFQKVIEDFISIHDYFAPKIEGFKGRR</sequence>
<dbReference type="GO" id="GO:0016788">
    <property type="term" value="F:hydrolase activity, acting on ester bonds"/>
    <property type="evidence" value="ECO:0007669"/>
    <property type="project" value="InterPro"/>
</dbReference>
<organism evidence="5 6">
    <name type="scientific">Capnocytophaga ochracea</name>
    <dbReference type="NCBI Taxonomy" id="1018"/>
    <lineage>
        <taxon>Bacteria</taxon>
        <taxon>Pseudomonadati</taxon>
        <taxon>Bacteroidota</taxon>
        <taxon>Flavobacteriia</taxon>
        <taxon>Flavobacteriales</taxon>
        <taxon>Flavobacteriaceae</taxon>
        <taxon>Capnocytophaga</taxon>
    </lineage>
</organism>
<evidence type="ECO:0000313" key="5">
    <source>
        <dbReference type="EMBL" id="SQA92488.1"/>
    </source>
</evidence>
<feature type="domain" description="VRR-NUC" evidence="4">
    <location>
        <begin position="3"/>
        <end position="100"/>
    </location>
</feature>
<dbReference type="GO" id="GO:0004518">
    <property type="term" value="F:nuclease activity"/>
    <property type="evidence" value="ECO:0007669"/>
    <property type="project" value="UniProtKB-KW"/>
</dbReference>
<dbReference type="InterPro" id="IPR014883">
    <property type="entry name" value="VRR_NUC"/>
</dbReference>
<evidence type="ECO:0000259" key="4">
    <source>
        <dbReference type="SMART" id="SM00990"/>
    </source>
</evidence>
<keyword evidence="2" id="KW-0540">Nuclease</keyword>
<dbReference type="Gene3D" id="3.40.1350.10">
    <property type="match status" value="1"/>
</dbReference>
<evidence type="ECO:0000256" key="2">
    <source>
        <dbReference type="ARBA" id="ARBA00022722"/>
    </source>
</evidence>
<comment type="cofactor">
    <cofactor evidence="1">
        <name>Mg(2+)</name>
        <dbReference type="ChEBI" id="CHEBI:18420"/>
    </cofactor>
</comment>
<proteinExistence type="predicted"/>
<evidence type="ECO:0000256" key="1">
    <source>
        <dbReference type="ARBA" id="ARBA00001946"/>
    </source>
</evidence>
<dbReference type="Proteomes" id="UP000250169">
    <property type="component" value="Unassembled WGS sequence"/>
</dbReference>
<dbReference type="Pfam" id="PF08774">
    <property type="entry name" value="VRR_NUC"/>
    <property type="match status" value="1"/>
</dbReference>